<proteinExistence type="predicted"/>
<dbReference type="AlphaFoldDB" id="A0A6A4PET8"/>
<name>A0A6A4PET8_LUPAL</name>
<sequence length="61" mass="6962">MNSWFCSPCKEGPGWFKETEVMDGNLAHKERSRERGKGTLCLVKMDSTIDIECRGILKGRE</sequence>
<dbReference type="Proteomes" id="UP000447434">
    <property type="component" value="Chromosome 14"/>
</dbReference>
<evidence type="ECO:0000313" key="1">
    <source>
        <dbReference type="EMBL" id="KAE9599938.1"/>
    </source>
</evidence>
<reference evidence="2" key="1">
    <citation type="journal article" date="2020" name="Nat. Commun.">
        <title>Genome sequence of the cluster root forming white lupin.</title>
        <authorList>
            <person name="Hufnagel B."/>
            <person name="Marques A."/>
            <person name="Soriano A."/>
            <person name="Marques L."/>
            <person name="Divol F."/>
            <person name="Doumas P."/>
            <person name="Sallet E."/>
            <person name="Mancinotti D."/>
            <person name="Carrere S."/>
            <person name="Marande W."/>
            <person name="Arribat S."/>
            <person name="Keller J."/>
            <person name="Huneau C."/>
            <person name="Blein T."/>
            <person name="Aime D."/>
            <person name="Laguerre M."/>
            <person name="Taylor J."/>
            <person name="Schubert V."/>
            <person name="Nelson M."/>
            <person name="Geu-Flores F."/>
            <person name="Crespi M."/>
            <person name="Gallardo-Guerrero K."/>
            <person name="Delaux P.-M."/>
            <person name="Salse J."/>
            <person name="Berges H."/>
            <person name="Guyot R."/>
            <person name="Gouzy J."/>
            <person name="Peret B."/>
        </authorList>
    </citation>
    <scope>NUCLEOTIDE SEQUENCE [LARGE SCALE GENOMIC DNA]</scope>
    <source>
        <strain evidence="2">cv. Amiga</strain>
    </source>
</reference>
<protein>
    <submittedName>
        <fullName evidence="1">Uncharacterized protein</fullName>
    </submittedName>
</protein>
<accession>A0A6A4PET8</accession>
<organism evidence="1 2">
    <name type="scientific">Lupinus albus</name>
    <name type="common">White lupine</name>
    <name type="synonym">Lupinus termis</name>
    <dbReference type="NCBI Taxonomy" id="3870"/>
    <lineage>
        <taxon>Eukaryota</taxon>
        <taxon>Viridiplantae</taxon>
        <taxon>Streptophyta</taxon>
        <taxon>Embryophyta</taxon>
        <taxon>Tracheophyta</taxon>
        <taxon>Spermatophyta</taxon>
        <taxon>Magnoliopsida</taxon>
        <taxon>eudicotyledons</taxon>
        <taxon>Gunneridae</taxon>
        <taxon>Pentapetalae</taxon>
        <taxon>rosids</taxon>
        <taxon>fabids</taxon>
        <taxon>Fabales</taxon>
        <taxon>Fabaceae</taxon>
        <taxon>Papilionoideae</taxon>
        <taxon>50 kb inversion clade</taxon>
        <taxon>genistoids sensu lato</taxon>
        <taxon>core genistoids</taxon>
        <taxon>Genisteae</taxon>
        <taxon>Lupinus</taxon>
    </lineage>
</organism>
<keyword evidence="2" id="KW-1185">Reference proteome</keyword>
<evidence type="ECO:0000313" key="2">
    <source>
        <dbReference type="Proteomes" id="UP000447434"/>
    </source>
</evidence>
<comment type="caution">
    <text evidence="1">The sequence shown here is derived from an EMBL/GenBank/DDBJ whole genome shotgun (WGS) entry which is preliminary data.</text>
</comment>
<dbReference type="EMBL" id="WOCE01000014">
    <property type="protein sequence ID" value="KAE9599938.1"/>
    <property type="molecule type" value="Genomic_DNA"/>
</dbReference>
<gene>
    <name evidence="1" type="ORF">Lalb_Chr14g0367661</name>
</gene>